<dbReference type="Pfam" id="PF14543">
    <property type="entry name" value="TAXi_N"/>
    <property type="match status" value="1"/>
</dbReference>
<keyword evidence="5" id="KW-0732">Signal</keyword>
<dbReference type="PANTHER" id="PTHR13683:SF375">
    <property type="entry name" value="PEPTIDASE A1 DOMAIN-CONTAINING PROTEIN"/>
    <property type="match status" value="1"/>
</dbReference>
<dbReference type="EMBL" id="BFEA01000050">
    <property type="protein sequence ID" value="GBG64470.1"/>
    <property type="molecule type" value="Genomic_DNA"/>
</dbReference>
<evidence type="ECO:0000256" key="3">
    <source>
        <dbReference type="ARBA" id="ARBA00022670"/>
    </source>
</evidence>
<dbReference type="PANTHER" id="PTHR13683">
    <property type="entry name" value="ASPARTYL PROTEASES"/>
    <property type="match status" value="1"/>
</dbReference>
<evidence type="ECO:0000256" key="8">
    <source>
        <dbReference type="ARBA" id="ARBA00023136"/>
    </source>
</evidence>
<evidence type="ECO:0000313" key="11">
    <source>
        <dbReference type="EMBL" id="GBG64470.1"/>
    </source>
</evidence>
<dbReference type="InterPro" id="IPR033121">
    <property type="entry name" value="PEPTIDASE_A1"/>
</dbReference>
<evidence type="ECO:0000256" key="5">
    <source>
        <dbReference type="ARBA" id="ARBA00022729"/>
    </source>
</evidence>
<comment type="subcellular location">
    <subcellularLocation>
        <location evidence="1">Membrane</location>
    </subcellularLocation>
</comment>
<reference evidence="11 12" key="1">
    <citation type="journal article" date="2018" name="Cell">
        <title>The Chara Genome: Secondary Complexity and Implications for Plant Terrestrialization.</title>
        <authorList>
            <person name="Nishiyama T."/>
            <person name="Sakayama H."/>
            <person name="Vries J.D."/>
            <person name="Buschmann H."/>
            <person name="Saint-Marcoux D."/>
            <person name="Ullrich K.K."/>
            <person name="Haas F.B."/>
            <person name="Vanderstraeten L."/>
            <person name="Becker D."/>
            <person name="Lang D."/>
            <person name="Vosolsobe S."/>
            <person name="Rombauts S."/>
            <person name="Wilhelmsson P.K.I."/>
            <person name="Janitza P."/>
            <person name="Kern R."/>
            <person name="Heyl A."/>
            <person name="Rumpler F."/>
            <person name="Villalobos L.I.A.C."/>
            <person name="Clay J.M."/>
            <person name="Skokan R."/>
            <person name="Toyoda A."/>
            <person name="Suzuki Y."/>
            <person name="Kagoshima H."/>
            <person name="Schijlen E."/>
            <person name="Tajeshwar N."/>
            <person name="Catarino B."/>
            <person name="Hetherington A.J."/>
            <person name="Saltykova A."/>
            <person name="Bonnot C."/>
            <person name="Breuninger H."/>
            <person name="Symeonidi A."/>
            <person name="Radhakrishnan G.V."/>
            <person name="Van Nieuwerburgh F."/>
            <person name="Deforce D."/>
            <person name="Chang C."/>
            <person name="Karol K.G."/>
            <person name="Hedrich R."/>
            <person name="Ulvskov P."/>
            <person name="Glockner G."/>
            <person name="Delwiche C.F."/>
            <person name="Petrasek J."/>
            <person name="Van de Peer Y."/>
            <person name="Friml J."/>
            <person name="Beilby M."/>
            <person name="Dolan L."/>
            <person name="Kohara Y."/>
            <person name="Sugano S."/>
            <person name="Fujiyama A."/>
            <person name="Delaux P.-M."/>
            <person name="Quint M."/>
            <person name="TheiBen G."/>
            <person name="Hagemann M."/>
            <person name="Harholt J."/>
            <person name="Dunand C."/>
            <person name="Zachgo S."/>
            <person name="Langdale J."/>
            <person name="Maumus F."/>
            <person name="Straeten D.V.D."/>
            <person name="Gould S.B."/>
            <person name="Rensing S.A."/>
        </authorList>
    </citation>
    <scope>NUCLEOTIDE SEQUENCE [LARGE SCALE GENOMIC DNA]</scope>
    <source>
        <strain evidence="11 12">S276</strain>
    </source>
</reference>
<dbReference type="InterPro" id="IPR001461">
    <property type="entry name" value="Aspartic_peptidase_A1"/>
</dbReference>
<dbReference type="STRING" id="69332.A0A388K347"/>
<accession>A0A388K347</accession>
<dbReference type="GO" id="GO:0006508">
    <property type="term" value="P:proteolysis"/>
    <property type="evidence" value="ECO:0007669"/>
    <property type="project" value="UniProtKB-KW"/>
</dbReference>
<dbReference type="Proteomes" id="UP000265515">
    <property type="component" value="Unassembled WGS sequence"/>
</dbReference>
<evidence type="ECO:0000256" key="2">
    <source>
        <dbReference type="ARBA" id="ARBA00007447"/>
    </source>
</evidence>
<evidence type="ECO:0000259" key="10">
    <source>
        <dbReference type="PROSITE" id="PS51767"/>
    </source>
</evidence>
<keyword evidence="3" id="KW-0645">Protease</keyword>
<comment type="similarity">
    <text evidence="2">Belongs to the peptidase A1 family.</text>
</comment>
<dbReference type="PROSITE" id="PS51767">
    <property type="entry name" value="PEPTIDASE_A1"/>
    <property type="match status" value="1"/>
</dbReference>
<feature type="compositionally biased region" description="Low complexity" evidence="9">
    <location>
        <begin position="107"/>
        <end position="120"/>
    </location>
</feature>
<evidence type="ECO:0000256" key="9">
    <source>
        <dbReference type="SAM" id="MobiDB-lite"/>
    </source>
</evidence>
<evidence type="ECO:0000256" key="4">
    <source>
        <dbReference type="ARBA" id="ARBA00022692"/>
    </source>
</evidence>
<keyword evidence="6" id="KW-0378">Hydrolase</keyword>
<keyword evidence="12" id="KW-1185">Reference proteome</keyword>
<evidence type="ECO:0000256" key="7">
    <source>
        <dbReference type="ARBA" id="ARBA00022989"/>
    </source>
</evidence>
<proteinExistence type="inferred from homology"/>
<keyword evidence="4" id="KW-0812">Transmembrane</keyword>
<dbReference type="SUPFAM" id="SSF50630">
    <property type="entry name" value="Acid proteases"/>
    <property type="match status" value="1"/>
</dbReference>
<feature type="compositionally biased region" description="Gly residues" evidence="9">
    <location>
        <begin position="121"/>
        <end position="132"/>
    </location>
</feature>
<evidence type="ECO:0000256" key="1">
    <source>
        <dbReference type="ARBA" id="ARBA00004370"/>
    </source>
</evidence>
<name>A0A388K347_CHABU</name>
<dbReference type="GO" id="GO:0016020">
    <property type="term" value="C:membrane"/>
    <property type="evidence" value="ECO:0007669"/>
    <property type="project" value="UniProtKB-SubCell"/>
</dbReference>
<sequence>MAGFFNHSAGGVSSRPWPLRAVLLALVAGMSALLAGEVSCVAVSPPNPARLHMKVKAVQRHVGDWRPTERRRLSIFDDLLSAAPIEPPAAPPSDSGDDGGSAGISLPSTSPATTPAPDGSEPGGGSGGGGGSVSSLASPSSSPLISVSSLPPPSSQRPGMSSRFKSDLILRSILKWGFAADVLVGTPAQVRALEVSFADFVTWTFCSPAMGETPLNAPNPLFSPDLSATAMVANCTAHGCLPIVASGHGFCHNASCLLARYSGSEVSTNMIMGVLISDLMMLKNENASLVRFDSLSCVLNLNGSYVNRTSDGVLALGPSEGTYFAALQREFSLPDVLSFCFNASGFYQRLSSRSPFNAYYDGGSLVLGTPPDWVQFPSPLPVTPLTKSQVSKRTPYAQYMSRLVSWSIGLPPSGSTVLATPGSDSVFFSSEAVTYLPSSSFATLLEAFVDSTTMQLDGDAEIPIFNDATSAICDVSVFPVLSFTFQGGQVLIAKPEEYAIFASSSSDGCTVLLPFTSTGETVDYFQFGTSLLQSKWVTFDFSAGTAIGALKIGSGPCSESQPMV</sequence>
<feature type="region of interest" description="Disordered" evidence="9">
    <location>
        <begin position="84"/>
        <end position="161"/>
    </location>
</feature>
<keyword evidence="7" id="KW-1133">Transmembrane helix</keyword>
<protein>
    <recommendedName>
        <fullName evidence="10">Peptidase A1 domain-containing protein</fullName>
    </recommendedName>
</protein>
<feature type="compositionally biased region" description="Low complexity" evidence="9">
    <location>
        <begin position="133"/>
        <end position="149"/>
    </location>
</feature>
<gene>
    <name evidence="11" type="ORF">CBR_g44355</name>
</gene>
<comment type="caution">
    <text evidence="11">The sequence shown here is derived from an EMBL/GenBank/DDBJ whole genome shotgun (WGS) entry which is preliminary data.</text>
</comment>
<dbReference type="InterPro" id="IPR032861">
    <property type="entry name" value="TAXi_N"/>
</dbReference>
<dbReference type="GO" id="GO:0004190">
    <property type="term" value="F:aspartic-type endopeptidase activity"/>
    <property type="evidence" value="ECO:0007669"/>
    <property type="project" value="InterPro"/>
</dbReference>
<keyword evidence="8" id="KW-0472">Membrane</keyword>
<dbReference type="InterPro" id="IPR021109">
    <property type="entry name" value="Peptidase_aspartic_dom_sf"/>
</dbReference>
<evidence type="ECO:0000313" key="12">
    <source>
        <dbReference type="Proteomes" id="UP000265515"/>
    </source>
</evidence>
<evidence type="ECO:0000256" key="6">
    <source>
        <dbReference type="ARBA" id="ARBA00022801"/>
    </source>
</evidence>
<organism evidence="11 12">
    <name type="scientific">Chara braunii</name>
    <name type="common">Braun's stonewort</name>
    <dbReference type="NCBI Taxonomy" id="69332"/>
    <lineage>
        <taxon>Eukaryota</taxon>
        <taxon>Viridiplantae</taxon>
        <taxon>Streptophyta</taxon>
        <taxon>Charophyceae</taxon>
        <taxon>Charales</taxon>
        <taxon>Characeae</taxon>
        <taxon>Chara</taxon>
    </lineage>
</organism>
<dbReference type="AlphaFoldDB" id="A0A388K347"/>
<dbReference type="Gramene" id="GBG64470">
    <property type="protein sequence ID" value="GBG64470"/>
    <property type="gene ID" value="CBR_g44355"/>
</dbReference>
<feature type="domain" description="Peptidase A1" evidence="10">
    <location>
        <begin position="178"/>
        <end position="550"/>
    </location>
</feature>
<dbReference type="Gene3D" id="2.40.70.10">
    <property type="entry name" value="Acid Proteases"/>
    <property type="match status" value="2"/>
</dbReference>